<protein>
    <recommendedName>
        <fullName evidence="4">DUF1616 domain-containing protein</fullName>
    </recommendedName>
</protein>
<accession>A0ABP3XE49</accession>
<keyword evidence="1" id="KW-0472">Membrane</keyword>
<dbReference type="Proteomes" id="UP001400965">
    <property type="component" value="Unassembled WGS sequence"/>
</dbReference>
<evidence type="ECO:0000313" key="2">
    <source>
        <dbReference type="EMBL" id="GAA0863141.1"/>
    </source>
</evidence>
<proteinExistence type="predicted"/>
<evidence type="ECO:0000256" key="1">
    <source>
        <dbReference type="SAM" id="Phobius"/>
    </source>
</evidence>
<dbReference type="RefSeq" id="WP_346043666.1">
    <property type="nucleotide sequence ID" value="NZ_BAAACP010000005.1"/>
</dbReference>
<evidence type="ECO:0000313" key="3">
    <source>
        <dbReference type="Proteomes" id="UP001400965"/>
    </source>
</evidence>
<keyword evidence="1" id="KW-1133">Transmembrane helix</keyword>
<reference evidence="3" key="1">
    <citation type="journal article" date="2019" name="Int. J. Syst. Evol. Microbiol.">
        <title>The Global Catalogue of Microorganisms (GCM) 10K type strain sequencing project: providing services to taxonomists for standard genome sequencing and annotation.</title>
        <authorList>
            <consortium name="The Broad Institute Genomics Platform"/>
            <consortium name="The Broad Institute Genome Sequencing Center for Infectious Disease"/>
            <person name="Wu L."/>
            <person name="Ma J."/>
        </authorList>
    </citation>
    <scope>NUCLEOTIDE SEQUENCE [LARGE SCALE GENOMIC DNA]</scope>
    <source>
        <strain evidence="3">JCM 6486</strain>
    </source>
</reference>
<name>A0ABP3XE49_9FIRM</name>
<dbReference type="EMBL" id="BAAACP010000005">
    <property type="protein sequence ID" value="GAA0863141.1"/>
    <property type="molecule type" value="Genomic_DNA"/>
</dbReference>
<gene>
    <name evidence="2" type="ORF">GCM10008917_11320</name>
</gene>
<organism evidence="2 3">
    <name type="scientific">Paraclostridium tenue</name>
    <dbReference type="NCBI Taxonomy" id="1737"/>
    <lineage>
        <taxon>Bacteria</taxon>
        <taxon>Bacillati</taxon>
        <taxon>Bacillota</taxon>
        <taxon>Clostridia</taxon>
        <taxon>Peptostreptococcales</taxon>
        <taxon>Peptostreptococcaceae</taxon>
        <taxon>Paraclostridium</taxon>
    </lineage>
</organism>
<feature type="transmembrane region" description="Helical" evidence="1">
    <location>
        <begin position="12"/>
        <end position="39"/>
    </location>
</feature>
<keyword evidence="3" id="KW-1185">Reference proteome</keyword>
<keyword evidence="1" id="KW-0812">Transmembrane</keyword>
<feature type="transmembrane region" description="Helical" evidence="1">
    <location>
        <begin position="84"/>
        <end position="100"/>
    </location>
</feature>
<sequence>MKKSNSIKRTMSFMLIFSIVYTVFEADLLFLTPILTVLIPFRFMRSKENTDKAFFDNQKTLTRLLLFNFICIELVSLVTQNGNYATFNISVMMLIYLIYFKMLSFNEKKVLTLKNNPQAVYEKMKLKIDTLESVYNKGLEELENTEDEKVKMSMKSKLDKLNVKINTSKKQLAIIESIINSEKNSK</sequence>
<comment type="caution">
    <text evidence="2">The sequence shown here is derived from an EMBL/GenBank/DDBJ whole genome shotgun (WGS) entry which is preliminary data.</text>
</comment>
<evidence type="ECO:0008006" key="4">
    <source>
        <dbReference type="Google" id="ProtNLM"/>
    </source>
</evidence>